<evidence type="ECO:0000313" key="4">
    <source>
        <dbReference type="Proteomes" id="UP000265816"/>
    </source>
</evidence>
<dbReference type="OrthoDB" id="9778998at2"/>
<dbReference type="Proteomes" id="UP000265816">
    <property type="component" value="Unassembled WGS sequence"/>
</dbReference>
<proteinExistence type="predicted"/>
<dbReference type="RefSeq" id="WP_119111733.1">
    <property type="nucleotide sequence ID" value="NZ_CBCSEO010000007.1"/>
</dbReference>
<protein>
    <recommendedName>
        <fullName evidence="2">SbsA Ig-like domain-containing protein</fullName>
    </recommendedName>
</protein>
<dbReference type="Pfam" id="PF13205">
    <property type="entry name" value="Big_5"/>
    <property type="match status" value="1"/>
</dbReference>
<evidence type="ECO:0000313" key="3">
    <source>
        <dbReference type="EMBL" id="RID87473.1"/>
    </source>
</evidence>
<name>A0A398BJB2_9BACI</name>
<feature type="domain" description="SbsA Ig-like" evidence="2">
    <location>
        <begin position="29"/>
        <end position="126"/>
    </location>
</feature>
<sequence>MKYWRLWTAVLLLILAGIIFLSATQVKITNKLDDKTVVLTNKVWKVQFSQKISAKSLKPNKIYVMNDKGETQENKLSLSDDKKTVYIYPPKSGYDTSSKSYTIHFKKGIRSVSGRRLVSAMKQTFTVQKELPVVGSRQKLADYFDTILEEENTSGGFFTTTRESKSMISDDSEKKEFSSAEGDFSETNVQVEGVDEADIVKTDGTHIFQAEQNKVRIIKAVPEDKMKLLATISYDHNFTPYQLFLHKKQLIVIGSKYRDWSSKEEAAIIAPMSQAAKVIVYNVENPEKPEVMREAELEGSYASSRKADGFLYMTAEHRPDYWIMKEKRNIDFRPGYSDTAVKPVKQKVDYDKIQFFPESREPDFTMIMALDLNDLSKKAGVTTYLGSGGQMYMSNNHLYLAVSKYGEQPLEDRQMIAPDTDIHKFSIDGMEVIFKGSAEVQGTVLNQFSMDEHDGHFRVVTTKGHAWDEKGNSANQLYILDEGLNLAGKLEGLAKGERIYSARFLGDRIYMVTFKETDPLFAIDASEPSNPKVLGELKIPGFSNYLHPYDENHLIGFGQDTKVIDGKGKEEPQIISGGVKISLFDVSDMTNPKEKFTETIGEAGTNSPLNNDHRALLFNKNKNLFAFPVAVYTNKKGGEQMEQTFEYQGANVYGIDPDKGFELRSKITHIDGKQKPVYEEYESSINRLLYIDDTLYALSPEKITSHSLKTYNKKGELKLH</sequence>
<dbReference type="InterPro" id="IPR032812">
    <property type="entry name" value="SbsA_Ig"/>
</dbReference>
<reference evidence="3 4" key="1">
    <citation type="submission" date="2018-08" db="EMBL/GenBank/DDBJ databases">
        <title>Bacillus jemisoniae sp. nov., Bacillus chryseoplanitiae sp. nov., Bacillus resnikiae sp. nov., and Bacillus frankliniae sp. nov., isolated from Viking spacecraft and associated surfaces.</title>
        <authorList>
            <person name="Seuylemezian A."/>
            <person name="Vaishampayan P."/>
        </authorList>
    </citation>
    <scope>NUCLEOTIDE SEQUENCE [LARGE SCALE GENOMIC DNA]</scope>
    <source>
        <strain evidence="3 4">JJ-247</strain>
    </source>
</reference>
<dbReference type="AlphaFoldDB" id="A0A398BJB2"/>
<organism evidence="3 4">
    <name type="scientific">Mesobacillus zeae</name>
    <dbReference type="NCBI Taxonomy" id="1917180"/>
    <lineage>
        <taxon>Bacteria</taxon>
        <taxon>Bacillati</taxon>
        <taxon>Bacillota</taxon>
        <taxon>Bacilli</taxon>
        <taxon>Bacillales</taxon>
        <taxon>Bacillaceae</taxon>
        <taxon>Mesobacillus</taxon>
    </lineage>
</organism>
<dbReference type="EMBL" id="QWVT01000009">
    <property type="protein sequence ID" value="RID87473.1"/>
    <property type="molecule type" value="Genomic_DNA"/>
</dbReference>
<dbReference type="Gene3D" id="2.60.40.1220">
    <property type="match status" value="1"/>
</dbReference>
<accession>A0A398BJB2</accession>
<keyword evidence="1" id="KW-0732">Signal</keyword>
<evidence type="ECO:0000256" key="1">
    <source>
        <dbReference type="ARBA" id="ARBA00022729"/>
    </source>
</evidence>
<keyword evidence="4" id="KW-1185">Reference proteome</keyword>
<gene>
    <name evidence="3" type="ORF">D1970_04670</name>
</gene>
<evidence type="ECO:0000259" key="2">
    <source>
        <dbReference type="Pfam" id="PF13205"/>
    </source>
</evidence>
<dbReference type="InterPro" id="IPR014755">
    <property type="entry name" value="Cu-Rt/internalin_Ig-like"/>
</dbReference>
<dbReference type="InterPro" id="IPR019198">
    <property type="entry name" value="Beta_propeller_containing"/>
</dbReference>
<comment type="caution">
    <text evidence="3">The sequence shown here is derived from an EMBL/GenBank/DDBJ whole genome shotgun (WGS) entry which is preliminary data.</text>
</comment>
<dbReference type="Pfam" id="PF09826">
    <property type="entry name" value="Beta_propel"/>
    <property type="match status" value="1"/>
</dbReference>